<evidence type="ECO:0000313" key="2">
    <source>
        <dbReference type="EMBL" id="SET20794.1"/>
    </source>
</evidence>
<accession>A0A1I0CMH7</accession>
<protein>
    <recommendedName>
        <fullName evidence="4">MBG domain-containing protein</fullName>
    </recommendedName>
</protein>
<organism evidence="2 3">
    <name type="scientific">[Clostridium] polysaccharolyticum</name>
    <dbReference type="NCBI Taxonomy" id="29364"/>
    <lineage>
        <taxon>Bacteria</taxon>
        <taxon>Bacillati</taxon>
        <taxon>Bacillota</taxon>
        <taxon>Clostridia</taxon>
        <taxon>Lachnospirales</taxon>
        <taxon>Lachnospiraceae</taxon>
    </lineage>
</organism>
<reference evidence="2 3" key="1">
    <citation type="submission" date="2016-10" db="EMBL/GenBank/DDBJ databases">
        <authorList>
            <person name="de Groot N.N."/>
        </authorList>
    </citation>
    <scope>NUCLEOTIDE SEQUENCE [LARGE SCALE GENOMIC DNA]</scope>
    <source>
        <strain evidence="2 3">DSM 1801</strain>
    </source>
</reference>
<feature type="signal peptide" evidence="1">
    <location>
        <begin position="1"/>
        <end position="20"/>
    </location>
</feature>
<evidence type="ECO:0008006" key="4">
    <source>
        <dbReference type="Google" id="ProtNLM"/>
    </source>
</evidence>
<dbReference type="AlphaFoldDB" id="A0A1I0CMH7"/>
<dbReference type="RefSeq" id="WP_177180702.1">
    <property type="nucleotide sequence ID" value="NZ_FOHN01000010.1"/>
</dbReference>
<evidence type="ECO:0000256" key="1">
    <source>
        <dbReference type="SAM" id="SignalP"/>
    </source>
</evidence>
<name>A0A1I0CMH7_9FIRM</name>
<keyword evidence="1" id="KW-0732">Signal</keyword>
<proteinExistence type="predicted"/>
<sequence>MKLNKICKKVMAYTLTTAMALGFFAVSDINLTTAWASASDWDNSGAAVTAEGSTITVNDNYVMVEGNNATDAETISITAGKTLTVKQGVTLTGPLTLAIGTANAANLQYNNDTIKATTISGTGKIKGAKIDKVTTLTIKEATLEGVTILDDAAIGNSTTDGTTTILKDCKVNNEKILTIANDADNVLKLDGTLTGDGATGATIAGGNAGPKLSGSAVVSGKVKLTANINASALTLSGTVTCDNTALVLTGVMTAKDLTMLGGVYTGSNATVTVKAAGDKNDEKKFTVPVKETVEYGVATTSNYDASTTIPLSTANYAVDLSNVSGIDSGIIEALKSKVDNLLKEENAGTAGDKCSVGRTGTTTFKPGDYTGADNLNVSWTVAKKDLSNAQINGLSKLGLTSAITAASDVASACPSIIPDGFVSIELKAKQASITPGTTTLFNATDFSNNVYNASGPTLNCTLVYKDINGRLIQESLTTANYELLPTTPVTTAGEHTLKVTATSNNANFKGSFTIPYTIVDYIATNSPNYDGTAKTPTLSASVDSTGGYSKDGTTWTDTAPSYVEAGDYSFKIKENGEVKTAMFTIKPAEVAATWNPSSGTYTYDGAVRAPKVTSVANSGIPGNILAAFDTNDITYDYYKLGANDTKKKVDKCVDAGEYEVKATLGTKNKNFKLSAATVEKEFTITKKTATIINGDNVVAFYDGKSHSIEPLKIEAPDNSYVVKYGLEQGEETSLTAPTFKEEGTHKIYYKVEKDADYEANDSEVINIDLDGTLPSGYITLTIKPALTIELV</sequence>
<dbReference type="EMBL" id="FOHN01000010">
    <property type="protein sequence ID" value="SET20794.1"/>
    <property type="molecule type" value="Genomic_DNA"/>
</dbReference>
<keyword evidence="3" id="KW-1185">Reference proteome</keyword>
<dbReference type="Proteomes" id="UP000199800">
    <property type="component" value="Unassembled WGS sequence"/>
</dbReference>
<evidence type="ECO:0000313" key="3">
    <source>
        <dbReference type="Proteomes" id="UP000199800"/>
    </source>
</evidence>
<gene>
    <name evidence="2" type="ORF">SAMN04487772_11089</name>
</gene>
<feature type="chain" id="PRO_5039185797" description="MBG domain-containing protein" evidence="1">
    <location>
        <begin position="21"/>
        <end position="791"/>
    </location>
</feature>